<sequence length="62" mass="7127">MKIKVEYRCRAVTPDGSQAVGAVECVEEGDAKRAARRARRVARVSKRRTTQSYRSQTNEWEQ</sequence>
<accession>F9XN98</accession>
<dbReference type="RefSeq" id="XP_003848400.1">
    <property type="nucleotide sequence ID" value="XM_003848352.1"/>
</dbReference>
<gene>
    <name evidence="2" type="ORF">MYCGRDRAFT_82625</name>
</gene>
<proteinExistence type="predicted"/>
<feature type="region of interest" description="Disordered" evidence="1">
    <location>
        <begin position="40"/>
        <end position="62"/>
    </location>
</feature>
<evidence type="ECO:0000313" key="3">
    <source>
        <dbReference type="Proteomes" id="UP000008062"/>
    </source>
</evidence>
<evidence type="ECO:0000256" key="1">
    <source>
        <dbReference type="SAM" id="MobiDB-lite"/>
    </source>
</evidence>
<feature type="compositionally biased region" description="Basic residues" evidence="1">
    <location>
        <begin position="40"/>
        <end position="49"/>
    </location>
</feature>
<protein>
    <submittedName>
        <fullName evidence="2">Uncharacterized protein</fullName>
    </submittedName>
</protein>
<dbReference type="InParanoid" id="F9XN98"/>
<organism evidence="2 3">
    <name type="scientific">Zymoseptoria tritici (strain CBS 115943 / IPO323)</name>
    <name type="common">Speckled leaf blotch fungus</name>
    <name type="synonym">Septoria tritici</name>
    <dbReference type="NCBI Taxonomy" id="336722"/>
    <lineage>
        <taxon>Eukaryota</taxon>
        <taxon>Fungi</taxon>
        <taxon>Dikarya</taxon>
        <taxon>Ascomycota</taxon>
        <taxon>Pezizomycotina</taxon>
        <taxon>Dothideomycetes</taxon>
        <taxon>Dothideomycetidae</taxon>
        <taxon>Mycosphaerellales</taxon>
        <taxon>Mycosphaerellaceae</taxon>
        <taxon>Zymoseptoria</taxon>
    </lineage>
</organism>
<keyword evidence="3" id="KW-1185">Reference proteome</keyword>
<reference evidence="2 3" key="1">
    <citation type="journal article" date="2011" name="PLoS Genet.">
        <title>Finished genome of the fungal wheat pathogen Mycosphaerella graminicola reveals dispensome structure, chromosome plasticity, and stealth pathogenesis.</title>
        <authorList>
            <person name="Goodwin S.B."/>
            <person name="Ben M'barek S."/>
            <person name="Dhillon B."/>
            <person name="Wittenberg A.H.J."/>
            <person name="Crane C.F."/>
            <person name="Hane J.K."/>
            <person name="Foster A.J."/>
            <person name="Van der Lee T.A.J."/>
            <person name="Grimwood J."/>
            <person name="Aerts A."/>
            <person name="Antoniw J."/>
            <person name="Bailey A."/>
            <person name="Bluhm B."/>
            <person name="Bowler J."/>
            <person name="Bristow J."/>
            <person name="van der Burgt A."/>
            <person name="Canto-Canche B."/>
            <person name="Churchill A.C.L."/>
            <person name="Conde-Ferraez L."/>
            <person name="Cools H.J."/>
            <person name="Coutinho P.M."/>
            <person name="Csukai M."/>
            <person name="Dehal P."/>
            <person name="De Wit P."/>
            <person name="Donzelli B."/>
            <person name="van de Geest H.C."/>
            <person name="van Ham R.C.H.J."/>
            <person name="Hammond-Kosack K.E."/>
            <person name="Henrissat B."/>
            <person name="Kilian A."/>
            <person name="Kobayashi A.K."/>
            <person name="Koopmann E."/>
            <person name="Kourmpetis Y."/>
            <person name="Kuzniar A."/>
            <person name="Lindquist E."/>
            <person name="Lombard V."/>
            <person name="Maliepaard C."/>
            <person name="Martins N."/>
            <person name="Mehrabi R."/>
            <person name="Nap J.P.H."/>
            <person name="Ponomarenko A."/>
            <person name="Rudd J.J."/>
            <person name="Salamov A."/>
            <person name="Schmutz J."/>
            <person name="Schouten H.J."/>
            <person name="Shapiro H."/>
            <person name="Stergiopoulos I."/>
            <person name="Torriani S.F.F."/>
            <person name="Tu H."/>
            <person name="de Vries R.P."/>
            <person name="Waalwijk C."/>
            <person name="Ware S.B."/>
            <person name="Wiebenga A."/>
            <person name="Zwiers L.-H."/>
            <person name="Oliver R.P."/>
            <person name="Grigoriev I.V."/>
            <person name="Kema G.H.J."/>
        </authorList>
    </citation>
    <scope>NUCLEOTIDE SEQUENCE [LARGE SCALE GENOMIC DNA]</scope>
    <source>
        <strain evidence="3">CBS 115943 / IPO323</strain>
    </source>
</reference>
<dbReference type="EMBL" id="CM001206">
    <property type="protein sequence ID" value="EGP83376.1"/>
    <property type="molecule type" value="Genomic_DNA"/>
</dbReference>
<evidence type="ECO:0000313" key="2">
    <source>
        <dbReference type="EMBL" id="EGP83376.1"/>
    </source>
</evidence>
<dbReference type="AlphaFoldDB" id="F9XN98"/>
<dbReference type="HOGENOM" id="CLU_2905889_0_0_1"/>
<dbReference type="Proteomes" id="UP000008062">
    <property type="component" value="Chromosome 11"/>
</dbReference>
<feature type="compositionally biased region" description="Polar residues" evidence="1">
    <location>
        <begin position="50"/>
        <end position="62"/>
    </location>
</feature>
<dbReference type="GeneID" id="13396261"/>
<dbReference type="KEGG" id="ztr:MYCGRDRAFT_82625"/>
<name>F9XN98_ZYMTI</name>